<comment type="caution">
    <text evidence="1">The sequence shown here is derived from an EMBL/GenBank/DDBJ whole genome shotgun (WGS) entry which is preliminary data.</text>
</comment>
<dbReference type="EMBL" id="JBHTMP010000097">
    <property type="protein sequence ID" value="MFD1325840.1"/>
    <property type="molecule type" value="Genomic_DNA"/>
</dbReference>
<evidence type="ECO:0000313" key="1">
    <source>
        <dbReference type="EMBL" id="MFD1325840.1"/>
    </source>
</evidence>
<gene>
    <name evidence="1" type="ORF">ACFQ4H_32650</name>
</gene>
<keyword evidence="2" id="KW-1185">Reference proteome</keyword>
<protein>
    <recommendedName>
        <fullName evidence="3">Arylsulfotransferase (ASST)</fullName>
    </recommendedName>
</protein>
<name>A0ABW3YNH6_9ACTN</name>
<proteinExistence type="predicted"/>
<sequence length="362" mass="39247">MAFFVGPQNHEMYTVVGEVHEPGYLVLVNADGSYRTVKTKRMDMMTPAWSNHGLYFADESSDYHLTASGMTKTRSPKITAQNLMFALPKAGSVGIYNDGHGANGGYSNQVAATIEGGVHLYNVQGNYFTGARCDDQIFGLTNRPGSHEIEAPKLPGMTSTVDPGASPQMLARLYPAGGGEKVIAWRPHFGSGTPIGQVPCHEGVITFLSWDTDAHGREQPKVVSWNTVTGDYRAHPLSFNDATKLDLQDFGYVVQDLQNGQLQWAYADGRIFSTDSATGKTTTRFNTALGTGAGRPMQTLFAFSDTQLHALSTIHGAEGDITYTVFNRADGKVLSKVSIPIPNIGINVSYLNLSRMTVRPES</sequence>
<evidence type="ECO:0000313" key="2">
    <source>
        <dbReference type="Proteomes" id="UP001597260"/>
    </source>
</evidence>
<dbReference type="Proteomes" id="UP001597260">
    <property type="component" value="Unassembled WGS sequence"/>
</dbReference>
<dbReference type="RefSeq" id="WP_377578736.1">
    <property type="nucleotide sequence ID" value="NZ_JBHTMP010000097.1"/>
</dbReference>
<reference evidence="2" key="1">
    <citation type="journal article" date="2019" name="Int. J. Syst. Evol. Microbiol.">
        <title>The Global Catalogue of Microorganisms (GCM) 10K type strain sequencing project: providing services to taxonomists for standard genome sequencing and annotation.</title>
        <authorList>
            <consortium name="The Broad Institute Genomics Platform"/>
            <consortium name="The Broad Institute Genome Sequencing Center for Infectious Disease"/>
            <person name="Wu L."/>
            <person name="Ma J."/>
        </authorList>
    </citation>
    <scope>NUCLEOTIDE SEQUENCE [LARGE SCALE GENOMIC DNA]</scope>
    <source>
        <strain evidence="2">JCM 31037</strain>
    </source>
</reference>
<accession>A0ABW3YNH6</accession>
<evidence type="ECO:0008006" key="3">
    <source>
        <dbReference type="Google" id="ProtNLM"/>
    </source>
</evidence>
<organism evidence="1 2">
    <name type="scientific">Micromonospora sonneratiae</name>
    <dbReference type="NCBI Taxonomy" id="1184706"/>
    <lineage>
        <taxon>Bacteria</taxon>
        <taxon>Bacillati</taxon>
        <taxon>Actinomycetota</taxon>
        <taxon>Actinomycetes</taxon>
        <taxon>Micromonosporales</taxon>
        <taxon>Micromonosporaceae</taxon>
        <taxon>Micromonospora</taxon>
    </lineage>
</organism>